<dbReference type="GO" id="GO:0045944">
    <property type="term" value="P:positive regulation of transcription by RNA polymerase II"/>
    <property type="evidence" value="ECO:0007669"/>
    <property type="project" value="TreeGrafter"/>
</dbReference>
<keyword evidence="2" id="KW-0217">Developmental protein</keyword>
<evidence type="ECO:0000256" key="4">
    <source>
        <dbReference type="ARBA" id="ARBA00022902"/>
    </source>
</evidence>
<keyword evidence="8" id="KW-0812">Transmembrane</keyword>
<sequence>MNLLQWYYRCSCDESLRLVDCKMTSDVTYPLPLNVYIIILGIGLFIFMLSLIFCCYLFSLRRQTITFGHTRQKMKPCTTTCEDLGSDCDPQDLEKLHRVDQKRAAANARERKRMQGLNTAFDQLRKVVPQWGQDKKLSKYETLQMALSYIMALNRILSDSSTNSDPHRQWLELQYDSMQTESYPCIVKYNSPSEHECMYTSLSYHYEDF</sequence>
<organism evidence="10 11">
    <name type="scientific">Silurus meridionalis</name>
    <name type="common">Southern catfish</name>
    <name type="synonym">Silurus soldatovi meridionalis</name>
    <dbReference type="NCBI Taxonomy" id="175797"/>
    <lineage>
        <taxon>Eukaryota</taxon>
        <taxon>Metazoa</taxon>
        <taxon>Chordata</taxon>
        <taxon>Craniata</taxon>
        <taxon>Vertebrata</taxon>
        <taxon>Euteleostomi</taxon>
        <taxon>Actinopterygii</taxon>
        <taxon>Neopterygii</taxon>
        <taxon>Teleostei</taxon>
        <taxon>Ostariophysi</taxon>
        <taxon>Siluriformes</taxon>
        <taxon>Siluridae</taxon>
        <taxon>Silurus</taxon>
    </lineage>
</organism>
<dbReference type="GO" id="GO:0061564">
    <property type="term" value="P:axon development"/>
    <property type="evidence" value="ECO:0007669"/>
    <property type="project" value="TreeGrafter"/>
</dbReference>
<dbReference type="GO" id="GO:0046983">
    <property type="term" value="F:protein dimerization activity"/>
    <property type="evidence" value="ECO:0007669"/>
    <property type="project" value="InterPro"/>
</dbReference>
<name>A0A8T0BXU0_SILME</name>
<keyword evidence="4" id="KW-0524">Neurogenesis</keyword>
<feature type="transmembrane region" description="Helical" evidence="8">
    <location>
        <begin position="33"/>
        <end position="58"/>
    </location>
</feature>
<keyword evidence="3" id="KW-0221">Differentiation</keyword>
<dbReference type="PANTHER" id="PTHR19290">
    <property type="entry name" value="BASIC HELIX-LOOP-HELIX PROTEIN NEUROGENIN-RELATED"/>
    <property type="match status" value="1"/>
</dbReference>
<accession>A0A8T0BXU0</accession>
<gene>
    <name evidence="10" type="ORF">HF521_009238</name>
</gene>
<keyword evidence="11" id="KW-1185">Reference proteome</keyword>
<dbReference type="InterPro" id="IPR050359">
    <property type="entry name" value="bHLH_transcription_factors"/>
</dbReference>
<evidence type="ECO:0000256" key="1">
    <source>
        <dbReference type="ARBA" id="ARBA00004123"/>
    </source>
</evidence>
<keyword evidence="5" id="KW-0805">Transcription regulation</keyword>
<keyword evidence="6" id="KW-0804">Transcription</keyword>
<dbReference type="GO" id="GO:0005634">
    <property type="term" value="C:nucleus"/>
    <property type="evidence" value="ECO:0007669"/>
    <property type="project" value="UniProtKB-SubCell"/>
</dbReference>
<dbReference type="SMART" id="SM00353">
    <property type="entry name" value="HLH"/>
    <property type="match status" value="1"/>
</dbReference>
<evidence type="ECO:0000256" key="6">
    <source>
        <dbReference type="ARBA" id="ARBA00023163"/>
    </source>
</evidence>
<dbReference type="GO" id="GO:0007423">
    <property type="term" value="P:sensory organ development"/>
    <property type="evidence" value="ECO:0007669"/>
    <property type="project" value="TreeGrafter"/>
</dbReference>
<dbReference type="InterPro" id="IPR036638">
    <property type="entry name" value="HLH_DNA-bd_sf"/>
</dbReference>
<reference evidence="10" key="1">
    <citation type="submission" date="2020-08" db="EMBL/GenBank/DDBJ databases">
        <title>Chromosome-level assembly of Southern catfish (Silurus meridionalis) provides insights into visual adaptation to the nocturnal and benthic lifestyles.</title>
        <authorList>
            <person name="Zhang Y."/>
            <person name="Wang D."/>
            <person name="Peng Z."/>
        </authorList>
    </citation>
    <scope>NUCLEOTIDE SEQUENCE</scope>
    <source>
        <strain evidence="10">SWU-2019-XX</strain>
        <tissue evidence="10">Muscle</tissue>
    </source>
</reference>
<keyword evidence="7" id="KW-0539">Nucleus</keyword>
<evidence type="ECO:0000313" key="10">
    <source>
        <dbReference type="EMBL" id="KAF7710366.1"/>
    </source>
</evidence>
<dbReference type="Gene3D" id="4.10.280.10">
    <property type="entry name" value="Helix-loop-helix DNA-binding domain"/>
    <property type="match status" value="1"/>
</dbReference>
<keyword evidence="8" id="KW-1133">Transmembrane helix</keyword>
<dbReference type="Proteomes" id="UP000606274">
    <property type="component" value="Unassembled WGS sequence"/>
</dbReference>
<dbReference type="InterPro" id="IPR011598">
    <property type="entry name" value="bHLH_dom"/>
</dbReference>
<evidence type="ECO:0000256" key="8">
    <source>
        <dbReference type="SAM" id="Phobius"/>
    </source>
</evidence>
<evidence type="ECO:0000256" key="2">
    <source>
        <dbReference type="ARBA" id="ARBA00022473"/>
    </source>
</evidence>
<dbReference type="PANTHER" id="PTHR19290:SF162">
    <property type="entry name" value="TRANSCRIPTION FACTOR ATOH7"/>
    <property type="match status" value="1"/>
</dbReference>
<dbReference type="SUPFAM" id="SSF47459">
    <property type="entry name" value="HLH, helix-loop-helix DNA-binding domain"/>
    <property type="match status" value="1"/>
</dbReference>
<dbReference type="FunFam" id="4.10.280.10:FF:000025">
    <property type="entry name" value="protein atonal homolog 7"/>
    <property type="match status" value="1"/>
</dbReference>
<dbReference type="GO" id="GO:0000981">
    <property type="term" value="F:DNA-binding transcription factor activity, RNA polymerase II-specific"/>
    <property type="evidence" value="ECO:0007669"/>
    <property type="project" value="TreeGrafter"/>
</dbReference>
<protein>
    <recommendedName>
        <fullName evidence="9">BHLH domain-containing protein</fullName>
    </recommendedName>
</protein>
<feature type="domain" description="BHLH" evidence="9">
    <location>
        <begin position="101"/>
        <end position="153"/>
    </location>
</feature>
<dbReference type="PROSITE" id="PS50888">
    <property type="entry name" value="BHLH"/>
    <property type="match status" value="1"/>
</dbReference>
<keyword evidence="8" id="KW-0472">Membrane</keyword>
<evidence type="ECO:0000259" key="9">
    <source>
        <dbReference type="PROSITE" id="PS50888"/>
    </source>
</evidence>
<comment type="caution">
    <text evidence="10">The sequence shown here is derived from an EMBL/GenBank/DDBJ whole genome shotgun (WGS) entry which is preliminary data.</text>
</comment>
<dbReference type="AlphaFoldDB" id="A0A8T0BXU0"/>
<evidence type="ECO:0000256" key="7">
    <source>
        <dbReference type="ARBA" id="ARBA00023242"/>
    </source>
</evidence>
<proteinExistence type="predicted"/>
<dbReference type="EMBL" id="JABFDY010000002">
    <property type="protein sequence ID" value="KAF7710366.1"/>
    <property type="molecule type" value="Genomic_DNA"/>
</dbReference>
<evidence type="ECO:0000256" key="3">
    <source>
        <dbReference type="ARBA" id="ARBA00022782"/>
    </source>
</evidence>
<comment type="subcellular location">
    <subcellularLocation>
        <location evidence="1">Nucleus</location>
    </subcellularLocation>
</comment>
<dbReference type="Pfam" id="PF00010">
    <property type="entry name" value="HLH"/>
    <property type="match status" value="1"/>
</dbReference>
<evidence type="ECO:0000256" key="5">
    <source>
        <dbReference type="ARBA" id="ARBA00023015"/>
    </source>
</evidence>
<dbReference type="GO" id="GO:0070888">
    <property type="term" value="F:E-box binding"/>
    <property type="evidence" value="ECO:0007669"/>
    <property type="project" value="TreeGrafter"/>
</dbReference>
<evidence type="ECO:0000313" key="11">
    <source>
        <dbReference type="Proteomes" id="UP000606274"/>
    </source>
</evidence>